<dbReference type="RefSeq" id="WP_090312142.1">
    <property type="nucleotide sequence ID" value="NZ_FNZE01000011.1"/>
</dbReference>
<gene>
    <name evidence="11" type="ORF">SAMN05216201_111148</name>
</gene>
<evidence type="ECO:0000313" key="11">
    <source>
        <dbReference type="EMBL" id="SEJ59478.1"/>
    </source>
</evidence>
<evidence type="ECO:0000256" key="8">
    <source>
        <dbReference type="ARBA" id="ARBA00023288"/>
    </source>
</evidence>
<dbReference type="GO" id="GO:0016020">
    <property type="term" value="C:membrane"/>
    <property type="evidence" value="ECO:0007669"/>
    <property type="project" value="UniProtKB-SubCell"/>
</dbReference>
<evidence type="ECO:0000256" key="2">
    <source>
        <dbReference type="ARBA" id="ARBA00007613"/>
    </source>
</evidence>
<dbReference type="Proteomes" id="UP000242930">
    <property type="component" value="Unassembled WGS sequence"/>
</dbReference>
<dbReference type="Pfam" id="PF02321">
    <property type="entry name" value="OEP"/>
    <property type="match status" value="1"/>
</dbReference>
<proteinExistence type="inferred from homology"/>
<keyword evidence="10" id="KW-0732">Signal</keyword>
<evidence type="ECO:0000256" key="1">
    <source>
        <dbReference type="ARBA" id="ARBA00004442"/>
    </source>
</evidence>
<comment type="subcellular location">
    <subcellularLocation>
        <location evidence="1">Cell outer membrane</location>
    </subcellularLocation>
</comment>
<feature type="coiled-coil region" evidence="9">
    <location>
        <begin position="310"/>
        <end position="355"/>
    </location>
</feature>
<sequence>MNIQRHCPGWPSAAALVAAVLALPSQAAPLTLVEALRLAEYNAPSLAAEQAKLQAASNAAIPAGELPDPQLRLGVQNYPVGGSDRWSIDRDFMTMQMVGVMQEVPNRAKRQARAEVADAAVERAAAEGTVERLNVRQATALAWIDRLAVERQQALFAEFFAENRLLTAAVQAQIAGGRGAAADAVRPKQEAARLAEQQDELAQLHVRARGALRRWIGAAAARPLAGDWPQWSVEHARYSRQLPRHPALAAFEPMTREAQAKVRAAQAEKKSDWSWGLDYQRRGREFGDMVSVQVSFDLPLFPASRQDPNIAARNAELAELEAKREALLREHAQQLEEALADYQRLQRALQRNSDSFVPLAREKVELSLASYRAGKGDLLGVIAARQELIEARLRQVELEAQLARTGARLYFSYGEERL</sequence>
<dbReference type="InterPro" id="IPR010131">
    <property type="entry name" value="MdtP/NodT-like"/>
</dbReference>
<name>A0A1H7A1X1_9PSED</name>
<evidence type="ECO:0000256" key="5">
    <source>
        <dbReference type="ARBA" id="ARBA00023136"/>
    </source>
</evidence>
<dbReference type="OrthoDB" id="5607838at2"/>
<keyword evidence="3" id="KW-1134">Transmembrane beta strand</keyword>
<evidence type="ECO:0000256" key="10">
    <source>
        <dbReference type="SAM" id="SignalP"/>
    </source>
</evidence>
<evidence type="ECO:0000313" key="12">
    <source>
        <dbReference type="Proteomes" id="UP000242930"/>
    </source>
</evidence>
<dbReference type="AlphaFoldDB" id="A0A1H7A1X1"/>
<reference evidence="12" key="1">
    <citation type="submission" date="2016-10" db="EMBL/GenBank/DDBJ databases">
        <authorList>
            <person name="Varghese N."/>
            <person name="Submissions S."/>
        </authorList>
    </citation>
    <scope>NUCLEOTIDE SEQUENCE [LARGE SCALE GENOMIC DNA]</scope>
    <source>
        <strain evidence="12">LMG 25967</strain>
    </source>
</reference>
<dbReference type="SUPFAM" id="SSF56954">
    <property type="entry name" value="Outer membrane efflux proteins (OEP)"/>
    <property type="match status" value="1"/>
</dbReference>
<keyword evidence="9" id="KW-0175">Coiled coil</keyword>
<protein>
    <submittedName>
        <fullName evidence="11">Outer membrane protein TolC</fullName>
    </submittedName>
</protein>
<evidence type="ECO:0000256" key="3">
    <source>
        <dbReference type="ARBA" id="ARBA00022452"/>
    </source>
</evidence>
<feature type="signal peptide" evidence="10">
    <location>
        <begin position="1"/>
        <end position="27"/>
    </location>
</feature>
<keyword evidence="4" id="KW-0812">Transmembrane</keyword>
<keyword evidence="7" id="KW-0998">Cell outer membrane</keyword>
<keyword evidence="5" id="KW-0472">Membrane</keyword>
<dbReference type="PANTHER" id="PTHR30203:SF24">
    <property type="entry name" value="BLR4935 PROTEIN"/>
    <property type="match status" value="1"/>
</dbReference>
<keyword evidence="6" id="KW-0564">Palmitate</keyword>
<feature type="chain" id="PRO_5017326664" evidence="10">
    <location>
        <begin position="28"/>
        <end position="418"/>
    </location>
</feature>
<dbReference type="PANTHER" id="PTHR30203">
    <property type="entry name" value="OUTER MEMBRANE CATION EFFLUX PROTEIN"/>
    <property type="match status" value="1"/>
</dbReference>
<comment type="similarity">
    <text evidence="2">Belongs to the outer membrane factor (OMF) (TC 1.B.17) family.</text>
</comment>
<keyword evidence="8" id="KW-0449">Lipoprotein</keyword>
<dbReference type="Gene3D" id="1.20.1600.10">
    <property type="entry name" value="Outer membrane efflux proteins (OEP)"/>
    <property type="match status" value="1"/>
</dbReference>
<keyword evidence="12" id="KW-1185">Reference proteome</keyword>
<dbReference type="InterPro" id="IPR003423">
    <property type="entry name" value="OMP_efflux"/>
</dbReference>
<evidence type="ECO:0000256" key="4">
    <source>
        <dbReference type="ARBA" id="ARBA00022692"/>
    </source>
</evidence>
<dbReference type="EMBL" id="FNZE01000011">
    <property type="protein sequence ID" value="SEJ59478.1"/>
    <property type="molecule type" value="Genomic_DNA"/>
</dbReference>
<dbReference type="STRING" id="915471.SAMN05216201_111148"/>
<accession>A0A1H7A1X1</accession>
<organism evidence="11 12">
    <name type="scientific">Pseudomonas linyingensis</name>
    <dbReference type="NCBI Taxonomy" id="915471"/>
    <lineage>
        <taxon>Bacteria</taxon>
        <taxon>Pseudomonadati</taxon>
        <taxon>Pseudomonadota</taxon>
        <taxon>Gammaproteobacteria</taxon>
        <taxon>Pseudomonadales</taxon>
        <taxon>Pseudomonadaceae</taxon>
        <taxon>Pseudomonas</taxon>
    </lineage>
</organism>
<dbReference type="GO" id="GO:0015562">
    <property type="term" value="F:efflux transmembrane transporter activity"/>
    <property type="evidence" value="ECO:0007669"/>
    <property type="project" value="InterPro"/>
</dbReference>
<evidence type="ECO:0000256" key="6">
    <source>
        <dbReference type="ARBA" id="ARBA00023139"/>
    </source>
</evidence>
<evidence type="ECO:0000256" key="9">
    <source>
        <dbReference type="SAM" id="Coils"/>
    </source>
</evidence>
<evidence type="ECO:0000256" key="7">
    <source>
        <dbReference type="ARBA" id="ARBA00023237"/>
    </source>
</evidence>